<reference evidence="2" key="1">
    <citation type="submission" date="2020-06" db="EMBL/GenBank/DDBJ databases">
        <title>REHAB project genomes.</title>
        <authorList>
            <person name="Shaw L.P."/>
        </authorList>
    </citation>
    <scope>NUCLEOTIDE SEQUENCE [LARGE SCALE GENOMIC DNA]</scope>
    <source>
        <strain evidence="2">RHBSTW-00370</strain>
    </source>
</reference>
<gene>
    <name evidence="1" type="ORF">HV178_13230</name>
</gene>
<protein>
    <submittedName>
        <fullName evidence="1">Uncharacterized protein</fullName>
    </submittedName>
</protein>
<organism evidence="1 2">
    <name type="scientific">Citrobacter freundii</name>
    <dbReference type="NCBI Taxonomy" id="546"/>
    <lineage>
        <taxon>Bacteria</taxon>
        <taxon>Pseudomonadati</taxon>
        <taxon>Pseudomonadota</taxon>
        <taxon>Gammaproteobacteria</taxon>
        <taxon>Enterobacterales</taxon>
        <taxon>Enterobacteriaceae</taxon>
        <taxon>Citrobacter</taxon>
        <taxon>Citrobacter freundii complex</taxon>
    </lineage>
</organism>
<evidence type="ECO:0000313" key="2">
    <source>
        <dbReference type="Proteomes" id="UP000512222"/>
    </source>
</evidence>
<accession>A0AAP9QDG2</accession>
<proteinExistence type="predicted"/>
<dbReference type="EMBL" id="CP056573">
    <property type="protein sequence ID" value="QLV30878.1"/>
    <property type="molecule type" value="Genomic_DNA"/>
</dbReference>
<sequence length="48" mass="5103">MNGNASMPSTSGVLTISETYSHTGWTGTLTSIDPVNHMAGLLFKHMAH</sequence>
<name>A0AAP9QDG2_CITFR</name>
<evidence type="ECO:0000313" key="1">
    <source>
        <dbReference type="EMBL" id="QLV30878.1"/>
    </source>
</evidence>
<dbReference type="AlphaFoldDB" id="A0AAP9QDG2"/>
<dbReference type="Proteomes" id="UP000512222">
    <property type="component" value="Chromosome"/>
</dbReference>